<organism evidence="1 2">
    <name type="scientific">Streptococcus suis</name>
    <dbReference type="NCBI Taxonomy" id="1307"/>
    <lineage>
        <taxon>Bacteria</taxon>
        <taxon>Bacillati</taxon>
        <taxon>Bacillota</taxon>
        <taxon>Bacilli</taxon>
        <taxon>Lactobacillales</taxon>
        <taxon>Streptococcaceae</taxon>
        <taxon>Streptococcus</taxon>
    </lineage>
</organism>
<reference evidence="1 2" key="1">
    <citation type="submission" date="2016-02" db="EMBL/GenBank/DDBJ databases">
        <authorList>
            <consortium name="Pathogen Informatics"/>
        </authorList>
    </citation>
    <scope>NUCLEOTIDE SEQUENCE [LARGE SCALE GENOMIC DNA]</scope>
    <source>
        <strain evidence="1 2">LOLA-SS005</strain>
    </source>
</reference>
<evidence type="ECO:0000313" key="1">
    <source>
        <dbReference type="EMBL" id="CYT98300.1"/>
    </source>
</evidence>
<proteinExistence type="predicted"/>
<dbReference type="EMBL" id="FIFJ01000010">
    <property type="protein sequence ID" value="CYT98300.1"/>
    <property type="molecule type" value="Genomic_DNA"/>
</dbReference>
<dbReference type="RefSeq" id="WP_228475509.1">
    <property type="nucleotide sequence ID" value="NZ_CECR01000022.1"/>
</dbReference>
<dbReference type="AlphaFoldDB" id="A0A822VL88"/>
<comment type="caution">
    <text evidence="1">The sequence shown here is derived from an EMBL/GenBank/DDBJ whole genome shotgun (WGS) entry which is preliminary data.</text>
</comment>
<gene>
    <name evidence="1" type="ORF">ERS132356_01014</name>
</gene>
<dbReference type="Proteomes" id="UP000075041">
    <property type="component" value="Unassembled WGS sequence"/>
</dbReference>
<evidence type="ECO:0000313" key="2">
    <source>
        <dbReference type="Proteomes" id="UP000075041"/>
    </source>
</evidence>
<sequence>MIDLLVSGSINNRLLCEIATHDKFKELMADTEIFVDGVATKRFNDLNSSLETVRAEILNQNPNVSNDHTLRTLSAAQVCEEDFFCHITHKTWDSIIKDIRKNHEQDIDSISEDDNTLSLQKIRQIMISSGSSIDKFIEIFCNSFQLKYKRLSEDEKEFLRKLFKKSPIIKNSGINFRRKK</sequence>
<name>A0A822VL88_STRSU</name>
<protein>
    <submittedName>
        <fullName evidence="1">Uncharacterized protein</fullName>
    </submittedName>
</protein>
<accession>A0A822VL88</accession>